<evidence type="ECO:0000313" key="4">
    <source>
        <dbReference type="Proteomes" id="UP000784435"/>
    </source>
</evidence>
<feature type="domain" description="Low molecular weight protein antigen 6 PH" evidence="2">
    <location>
        <begin position="80"/>
        <end position="143"/>
    </location>
</feature>
<comment type="caution">
    <text evidence="3">The sequence shown here is derived from an EMBL/GenBank/DDBJ whole genome shotgun (WGS) entry which is preliminary data.</text>
</comment>
<dbReference type="InterPro" id="IPR019692">
    <property type="entry name" value="CFP-6_PH"/>
</dbReference>
<keyword evidence="1" id="KW-0472">Membrane</keyword>
<accession>A0A921MCK1</accession>
<feature type="transmembrane region" description="Helical" evidence="1">
    <location>
        <begin position="58"/>
        <end position="79"/>
    </location>
</feature>
<evidence type="ECO:0000256" key="1">
    <source>
        <dbReference type="SAM" id="Phobius"/>
    </source>
</evidence>
<sequence length="160" mass="17108">MSDPAAHPPTDLPVVFRPRMLRTVGLILAPLVTAAFIAASIAFTVIEWRSWRAGADSVWMIGLGLLLSAIILRFAFIVARAEEDGLFVRNILLTRRYAWSQIVGVSYSEPLGDSWATLSLSDGTTAAVMAIQAADGPRAAAAADHLRILVDEHTPSGGTP</sequence>
<dbReference type="EMBL" id="DYUK01000081">
    <property type="protein sequence ID" value="HJG79493.1"/>
    <property type="molecule type" value="Genomic_DNA"/>
</dbReference>
<dbReference type="Proteomes" id="UP000784435">
    <property type="component" value="Unassembled WGS sequence"/>
</dbReference>
<name>A0A921MCK1_9MICO</name>
<keyword evidence="1" id="KW-0812">Transmembrane</keyword>
<proteinExistence type="predicted"/>
<dbReference type="AlphaFoldDB" id="A0A921MCK1"/>
<evidence type="ECO:0000313" key="3">
    <source>
        <dbReference type="EMBL" id="HJG79493.1"/>
    </source>
</evidence>
<evidence type="ECO:0000259" key="2">
    <source>
        <dbReference type="Pfam" id="PF10756"/>
    </source>
</evidence>
<reference evidence="3" key="1">
    <citation type="journal article" date="2021" name="PeerJ">
        <title>Extensive microbial diversity within the chicken gut microbiome revealed by metagenomics and culture.</title>
        <authorList>
            <person name="Gilroy R."/>
            <person name="Ravi A."/>
            <person name="Getino M."/>
            <person name="Pursley I."/>
            <person name="Horton D.L."/>
            <person name="Alikhan N.F."/>
            <person name="Baker D."/>
            <person name="Gharbi K."/>
            <person name="Hall N."/>
            <person name="Watson M."/>
            <person name="Adriaenssens E.M."/>
            <person name="Foster-Nyarko E."/>
            <person name="Jarju S."/>
            <person name="Secka A."/>
            <person name="Antonio M."/>
            <person name="Oren A."/>
            <person name="Chaudhuri R.R."/>
            <person name="La Ragione R."/>
            <person name="Hildebrand F."/>
            <person name="Pallen M.J."/>
        </authorList>
    </citation>
    <scope>NUCLEOTIDE SEQUENCE</scope>
    <source>
        <strain evidence="3">ChiGjej5B5-7349</strain>
    </source>
</reference>
<protein>
    <submittedName>
        <fullName evidence="3">PH domain-containing protein</fullName>
    </submittedName>
</protein>
<gene>
    <name evidence="3" type="ORF">K8V08_03680</name>
</gene>
<reference evidence="3" key="2">
    <citation type="submission" date="2021-09" db="EMBL/GenBank/DDBJ databases">
        <authorList>
            <person name="Gilroy R."/>
        </authorList>
    </citation>
    <scope>NUCLEOTIDE SEQUENCE</scope>
    <source>
        <strain evidence="3">ChiGjej5B5-7349</strain>
    </source>
</reference>
<organism evidence="3 4">
    <name type="scientific">Brevibacterium senegalense</name>
    <dbReference type="NCBI Taxonomy" id="1033736"/>
    <lineage>
        <taxon>Bacteria</taxon>
        <taxon>Bacillati</taxon>
        <taxon>Actinomycetota</taxon>
        <taxon>Actinomycetes</taxon>
        <taxon>Micrococcales</taxon>
        <taxon>Brevibacteriaceae</taxon>
        <taxon>Brevibacterium</taxon>
    </lineage>
</organism>
<feature type="transmembrane region" description="Helical" evidence="1">
    <location>
        <begin position="26"/>
        <end position="46"/>
    </location>
</feature>
<keyword evidence="1" id="KW-1133">Transmembrane helix</keyword>
<dbReference type="Pfam" id="PF10756">
    <property type="entry name" value="bPH_6"/>
    <property type="match status" value="1"/>
</dbReference>